<dbReference type="EMBL" id="VLLI01000008">
    <property type="protein sequence ID" value="TWI98721.1"/>
    <property type="molecule type" value="Genomic_DNA"/>
</dbReference>
<name>A0A562TYN1_9SPHI</name>
<protein>
    <submittedName>
        <fullName evidence="7">Radical SAM protein with 4Fe4S-binding SPASM domain</fullName>
    </submittedName>
</protein>
<dbReference type="InterPro" id="IPR023885">
    <property type="entry name" value="4Fe4S-binding_SPASM_dom"/>
</dbReference>
<keyword evidence="4" id="KW-0408">Iron</keyword>
<evidence type="ECO:0000256" key="5">
    <source>
        <dbReference type="ARBA" id="ARBA00023014"/>
    </source>
</evidence>
<evidence type="ECO:0000256" key="2">
    <source>
        <dbReference type="ARBA" id="ARBA00022691"/>
    </source>
</evidence>
<evidence type="ECO:0000256" key="1">
    <source>
        <dbReference type="ARBA" id="ARBA00001966"/>
    </source>
</evidence>
<accession>A0A562TYN1</accession>
<dbReference type="InterPro" id="IPR007197">
    <property type="entry name" value="rSAM"/>
</dbReference>
<sequence length="348" mass="39438">MALPALYQTYKRYRTLQTHKISALPVVILMPHSACNCRCVMCDIWKDNKNLKQLTEHDVSKLMAALKKFGTQQVAMSGGEALLNTNFFKLCAILKKQNIKISLLTTGLSVKKYAEQILEWVDDMVVSLDGDEPLHDAIRNIPGAFNKLREGVEYIKAIKPDYKITARTVIHRLNFRNWQSIINEAKIMGIDQVSFLPADVSSHAFNRQMAWEEPKQHEILISEKELPELLEVVMKIIANQSDFSSGFIAESPEKIQQIYQYYAAFYGLNPFPFKKCNAPWVSTVVEADGSVRPCFFHDVIGNIHHSSLDNILNSKEAIRFRQTLNMGVNDTCVKCVCSLNLSPLAKIA</sequence>
<dbReference type="OrthoDB" id="7021155at2"/>
<keyword evidence="8" id="KW-1185">Reference proteome</keyword>
<dbReference type="GO" id="GO:0003824">
    <property type="term" value="F:catalytic activity"/>
    <property type="evidence" value="ECO:0007669"/>
    <property type="project" value="InterPro"/>
</dbReference>
<evidence type="ECO:0000256" key="4">
    <source>
        <dbReference type="ARBA" id="ARBA00023004"/>
    </source>
</evidence>
<reference evidence="7 8" key="1">
    <citation type="submission" date="2019-07" db="EMBL/GenBank/DDBJ databases">
        <title>Genomic Encyclopedia of Archaeal and Bacterial Type Strains, Phase II (KMG-II): from individual species to whole genera.</title>
        <authorList>
            <person name="Goeker M."/>
        </authorList>
    </citation>
    <scope>NUCLEOTIDE SEQUENCE [LARGE SCALE GENOMIC DNA]</scope>
    <source>
        <strain evidence="7 8">ATCC BAA-1854</strain>
    </source>
</reference>
<dbReference type="GO" id="GO:0046872">
    <property type="term" value="F:metal ion binding"/>
    <property type="evidence" value="ECO:0007669"/>
    <property type="project" value="UniProtKB-KW"/>
</dbReference>
<keyword evidence="5" id="KW-0411">Iron-sulfur</keyword>
<evidence type="ECO:0000256" key="3">
    <source>
        <dbReference type="ARBA" id="ARBA00022723"/>
    </source>
</evidence>
<gene>
    <name evidence="7" type="ORF">JN11_02909</name>
</gene>
<dbReference type="InterPro" id="IPR050377">
    <property type="entry name" value="Radical_SAM_PqqE_MftC-like"/>
</dbReference>
<dbReference type="CDD" id="cd01335">
    <property type="entry name" value="Radical_SAM"/>
    <property type="match status" value="1"/>
</dbReference>
<dbReference type="Gene3D" id="3.20.20.70">
    <property type="entry name" value="Aldolase class I"/>
    <property type="match status" value="1"/>
</dbReference>
<organism evidence="7 8">
    <name type="scientific">Mucilaginibacter frigoritolerans</name>
    <dbReference type="NCBI Taxonomy" id="652788"/>
    <lineage>
        <taxon>Bacteria</taxon>
        <taxon>Pseudomonadati</taxon>
        <taxon>Bacteroidota</taxon>
        <taxon>Sphingobacteriia</taxon>
        <taxon>Sphingobacteriales</taxon>
        <taxon>Sphingobacteriaceae</taxon>
        <taxon>Mucilaginibacter</taxon>
    </lineage>
</organism>
<dbReference type="GO" id="GO:0051536">
    <property type="term" value="F:iron-sulfur cluster binding"/>
    <property type="evidence" value="ECO:0007669"/>
    <property type="project" value="UniProtKB-KW"/>
</dbReference>
<feature type="domain" description="Radical SAM core" evidence="6">
    <location>
        <begin position="19"/>
        <end position="244"/>
    </location>
</feature>
<dbReference type="CDD" id="cd21109">
    <property type="entry name" value="SPASM"/>
    <property type="match status" value="1"/>
</dbReference>
<dbReference type="SFLD" id="SFLDS00029">
    <property type="entry name" value="Radical_SAM"/>
    <property type="match status" value="1"/>
</dbReference>
<dbReference type="InterPro" id="IPR013785">
    <property type="entry name" value="Aldolase_TIM"/>
</dbReference>
<dbReference type="Pfam" id="PF04055">
    <property type="entry name" value="Radical_SAM"/>
    <property type="match status" value="1"/>
</dbReference>
<comment type="cofactor">
    <cofactor evidence="1">
        <name>[4Fe-4S] cluster</name>
        <dbReference type="ChEBI" id="CHEBI:49883"/>
    </cofactor>
</comment>
<dbReference type="Proteomes" id="UP000317010">
    <property type="component" value="Unassembled WGS sequence"/>
</dbReference>
<dbReference type="InterPro" id="IPR058240">
    <property type="entry name" value="rSAM_sf"/>
</dbReference>
<proteinExistence type="predicted"/>
<evidence type="ECO:0000259" key="6">
    <source>
        <dbReference type="PROSITE" id="PS51918"/>
    </source>
</evidence>
<comment type="caution">
    <text evidence="7">The sequence shown here is derived from an EMBL/GenBank/DDBJ whole genome shotgun (WGS) entry which is preliminary data.</text>
</comment>
<dbReference type="RefSeq" id="WP_144913616.1">
    <property type="nucleotide sequence ID" value="NZ_VLLI01000008.1"/>
</dbReference>
<dbReference type="AlphaFoldDB" id="A0A562TYN1"/>
<dbReference type="Pfam" id="PF13186">
    <property type="entry name" value="SPASM"/>
    <property type="match status" value="1"/>
</dbReference>
<evidence type="ECO:0000313" key="7">
    <source>
        <dbReference type="EMBL" id="TWI98721.1"/>
    </source>
</evidence>
<evidence type="ECO:0000313" key="8">
    <source>
        <dbReference type="Proteomes" id="UP000317010"/>
    </source>
</evidence>
<dbReference type="PROSITE" id="PS51918">
    <property type="entry name" value="RADICAL_SAM"/>
    <property type="match status" value="1"/>
</dbReference>
<dbReference type="SUPFAM" id="SSF102114">
    <property type="entry name" value="Radical SAM enzymes"/>
    <property type="match status" value="1"/>
</dbReference>
<keyword evidence="3" id="KW-0479">Metal-binding</keyword>
<dbReference type="SFLD" id="SFLDG01067">
    <property type="entry name" value="SPASM/twitch_domain_containing"/>
    <property type="match status" value="1"/>
</dbReference>
<dbReference type="PANTHER" id="PTHR11228">
    <property type="entry name" value="RADICAL SAM DOMAIN PROTEIN"/>
    <property type="match status" value="1"/>
</dbReference>
<keyword evidence="2" id="KW-0949">S-adenosyl-L-methionine</keyword>
<dbReference type="PANTHER" id="PTHR11228:SF7">
    <property type="entry name" value="PQQA PEPTIDE CYCLASE"/>
    <property type="match status" value="1"/>
</dbReference>